<reference evidence="3" key="1">
    <citation type="journal article" date="2014" name="Proc. Natl. Acad. Sci. U.S.A.">
        <title>Extensive sampling of basidiomycete genomes demonstrates inadequacy of the white-rot/brown-rot paradigm for wood decay fungi.</title>
        <authorList>
            <person name="Riley R."/>
            <person name="Salamov A.A."/>
            <person name="Brown D.W."/>
            <person name="Nagy L.G."/>
            <person name="Floudas D."/>
            <person name="Held B.W."/>
            <person name="Levasseur A."/>
            <person name="Lombard V."/>
            <person name="Morin E."/>
            <person name="Otillar R."/>
            <person name="Lindquist E.A."/>
            <person name="Sun H."/>
            <person name="LaButti K.M."/>
            <person name="Schmutz J."/>
            <person name="Jabbour D."/>
            <person name="Luo H."/>
            <person name="Baker S.E."/>
            <person name="Pisabarro A.G."/>
            <person name="Walton J.D."/>
            <person name="Blanchette R.A."/>
            <person name="Henrissat B."/>
            <person name="Martin F."/>
            <person name="Cullen D."/>
            <person name="Hibbett D.S."/>
            <person name="Grigoriev I.V."/>
        </authorList>
    </citation>
    <scope>NUCLEOTIDE SEQUENCE [LARGE SCALE GENOMIC DNA]</scope>
    <source>
        <strain evidence="3">CBS 339.88</strain>
    </source>
</reference>
<evidence type="ECO:0000256" key="1">
    <source>
        <dbReference type="SAM" id="MobiDB-lite"/>
    </source>
</evidence>
<evidence type="ECO:0000313" key="2">
    <source>
        <dbReference type="EMBL" id="KDR82252.1"/>
    </source>
</evidence>
<feature type="region of interest" description="Disordered" evidence="1">
    <location>
        <begin position="74"/>
        <end position="107"/>
    </location>
</feature>
<gene>
    <name evidence="2" type="ORF">GALMADRAFT_240759</name>
</gene>
<accession>A0A067TIS5</accession>
<sequence>MTFVLLPPHRPLPISLVGCAEVAVSGRRQRHRTSVRSPLPCPAPPTEVLQTVAMCRSTLLTADHPHSLQCQQLRRTSSSHPISPTVRSTPTYSGASTARPRVEREHRPSVTTFVSSPVHQQPPSPLPNPPNDISRFAVHVTCGFRHTGDDDLDGPDEQWFTLNCIHAVDRIARPHARPALPALFEGSSAVTSTHRLRDRPFRQLPMDSGLREPIRRLYQLYRLASSLVPPFLHSFVQ</sequence>
<keyword evidence="3" id="KW-1185">Reference proteome</keyword>
<feature type="compositionally biased region" description="Polar residues" evidence="1">
    <location>
        <begin position="74"/>
        <end position="96"/>
    </location>
</feature>
<protein>
    <submittedName>
        <fullName evidence="2">Uncharacterized protein</fullName>
    </submittedName>
</protein>
<dbReference type="HOGENOM" id="CLU_1170703_0_0_1"/>
<dbReference type="EMBL" id="KL142370">
    <property type="protein sequence ID" value="KDR82252.1"/>
    <property type="molecule type" value="Genomic_DNA"/>
</dbReference>
<dbReference type="AlphaFoldDB" id="A0A067TIS5"/>
<name>A0A067TIS5_GALM3</name>
<evidence type="ECO:0000313" key="3">
    <source>
        <dbReference type="Proteomes" id="UP000027222"/>
    </source>
</evidence>
<organism evidence="2 3">
    <name type="scientific">Galerina marginata (strain CBS 339.88)</name>
    <dbReference type="NCBI Taxonomy" id="685588"/>
    <lineage>
        <taxon>Eukaryota</taxon>
        <taxon>Fungi</taxon>
        <taxon>Dikarya</taxon>
        <taxon>Basidiomycota</taxon>
        <taxon>Agaricomycotina</taxon>
        <taxon>Agaricomycetes</taxon>
        <taxon>Agaricomycetidae</taxon>
        <taxon>Agaricales</taxon>
        <taxon>Agaricineae</taxon>
        <taxon>Strophariaceae</taxon>
        <taxon>Galerina</taxon>
    </lineage>
</organism>
<proteinExistence type="predicted"/>
<dbReference type="Proteomes" id="UP000027222">
    <property type="component" value="Unassembled WGS sequence"/>
</dbReference>